<dbReference type="Gene3D" id="3.40.630.30">
    <property type="match status" value="1"/>
</dbReference>
<name>A0ABQ1Q6D9_9BACI</name>
<protein>
    <recommendedName>
        <fullName evidence="3">N-acetyltransferase domain-containing protein</fullName>
    </recommendedName>
</protein>
<dbReference type="InterPro" id="IPR016181">
    <property type="entry name" value="Acyl_CoA_acyltransferase"/>
</dbReference>
<organism evidence="1 2">
    <name type="scientific">Pontibacillus salipaludis</name>
    <dbReference type="NCBI Taxonomy" id="1697394"/>
    <lineage>
        <taxon>Bacteria</taxon>
        <taxon>Bacillati</taxon>
        <taxon>Bacillota</taxon>
        <taxon>Bacilli</taxon>
        <taxon>Bacillales</taxon>
        <taxon>Bacillaceae</taxon>
        <taxon>Pontibacillus</taxon>
    </lineage>
</organism>
<evidence type="ECO:0000313" key="2">
    <source>
        <dbReference type="Proteomes" id="UP000642571"/>
    </source>
</evidence>
<dbReference type="Proteomes" id="UP000642571">
    <property type="component" value="Unassembled WGS sequence"/>
</dbReference>
<dbReference type="SUPFAM" id="SSF55729">
    <property type="entry name" value="Acyl-CoA N-acyltransferases (Nat)"/>
    <property type="match status" value="1"/>
</dbReference>
<dbReference type="RefSeq" id="WP_188654079.1">
    <property type="nucleotide sequence ID" value="NZ_BMIN01000010.1"/>
</dbReference>
<accession>A0ABQ1Q6D9</accession>
<dbReference type="EMBL" id="BMIN01000010">
    <property type="protein sequence ID" value="GGD15623.1"/>
    <property type="molecule type" value="Genomic_DNA"/>
</dbReference>
<evidence type="ECO:0008006" key="3">
    <source>
        <dbReference type="Google" id="ProtNLM"/>
    </source>
</evidence>
<sequence>MLISYVPFDETSGYIEDVVSLSLEMCEGEKTGESIRSQIIKDAYEEGHKGWIALCKGKVVGYAYGYHCVKKDVKRSDLEPAGEHRAEGIYDCFEYVELTVSPKYKHAGIESTLEKRLLDETLAHKKEETV</sequence>
<gene>
    <name evidence="1" type="ORF">GCM10011389_24150</name>
</gene>
<comment type="caution">
    <text evidence="1">The sequence shown here is derived from an EMBL/GenBank/DDBJ whole genome shotgun (WGS) entry which is preliminary data.</text>
</comment>
<proteinExistence type="predicted"/>
<evidence type="ECO:0000313" key="1">
    <source>
        <dbReference type="EMBL" id="GGD15623.1"/>
    </source>
</evidence>
<keyword evidence="2" id="KW-1185">Reference proteome</keyword>
<reference evidence="2" key="1">
    <citation type="journal article" date="2019" name="Int. J. Syst. Evol. Microbiol.">
        <title>The Global Catalogue of Microorganisms (GCM) 10K type strain sequencing project: providing services to taxonomists for standard genome sequencing and annotation.</title>
        <authorList>
            <consortium name="The Broad Institute Genomics Platform"/>
            <consortium name="The Broad Institute Genome Sequencing Center for Infectious Disease"/>
            <person name="Wu L."/>
            <person name="Ma J."/>
        </authorList>
    </citation>
    <scope>NUCLEOTIDE SEQUENCE [LARGE SCALE GENOMIC DNA]</scope>
    <source>
        <strain evidence="2">CGMCC 1.15353</strain>
    </source>
</reference>